<dbReference type="PANTHER" id="PTHR13962:SF26">
    <property type="entry name" value="FORKHEAD BOX PROTEIN N2"/>
    <property type="match status" value="1"/>
</dbReference>
<sequence length="489" mass="55998">MTDECDSSFLFKKRHIKIEPDENDDIPKIAPIKRVLPPSSEAPIVFQKVRSPPSCIIPKVVSVKPVSLARVQSPNKNRIDKIALNLKIQQEKKLEKESTTRTLKDCQKILFNNLKNSSFSSEEDESLSNLNWLNKFDLNTTGLTPLSPPLSPRKDDDETDGCFNYTSPQKNIIKFIFNYDLDKKPPLTFSTLIFLAIESSRNKRLCVKDINEWVIENFSYYKNVPSGSWKNSIRHNLSTNQCFSKVDKNLLTMRDFSGKGSLWCINPIYRPMLLDNLNKIGSCYEKLCLLSCLKDKSESPKSDFNNSRASRITQCKPAVINPKIKIVQKAPKITSVKRSSSFARDEECTDMDAVNALLSMKSRARSMPAVDSTKGRRKQLFKPPTRRLDVEDHVDVEDDDLINEMENSDSELIDRFDDESSCDENMLLIDESVCESEEEIYAKRKSNDQNLENVEKKLRISQESHHHHQNDTNPLLELSRAALIVEDQN</sequence>
<feature type="domain" description="Fork-head" evidence="7">
    <location>
        <begin position="184"/>
        <end position="267"/>
    </location>
</feature>
<keyword evidence="4" id="KW-0804">Transcription</keyword>
<accession>A0A813M7X5</accession>
<keyword evidence="3 6" id="KW-0238">DNA-binding</keyword>
<dbReference type="OrthoDB" id="5954824at2759"/>
<dbReference type="InterPro" id="IPR030456">
    <property type="entry name" value="TF_fork_head_CS_2"/>
</dbReference>
<dbReference type="Proteomes" id="UP000663879">
    <property type="component" value="Unassembled WGS sequence"/>
</dbReference>
<evidence type="ECO:0000256" key="5">
    <source>
        <dbReference type="ARBA" id="ARBA00023242"/>
    </source>
</evidence>
<dbReference type="PANTHER" id="PTHR13962">
    <property type="entry name" value="FORKHEAD BOX PROTEIN N3-LIKE PROTEIN-RELATED"/>
    <property type="match status" value="1"/>
</dbReference>
<dbReference type="AlphaFoldDB" id="A0A813M7X5"/>
<proteinExistence type="predicted"/>
<dbReference type="EMBL" id="CAJNOC010000041">
    <property type="protein sequence ID" value="CAF0709208.1"/>
    <property type="molecule type" value="Genomic_DNA"/>
</dbReference>
<dbReference type="InterPro" id="IPR001766">
    <property type="entry name" value="Fork_head_dom"/>
</dbReference>
<dbReference type="SUPFAM" id="SSF46785">
    <property type="entry name" value="Winged helix' DNA-binding domain"/>
    <property type="match status" value="1"/>
</dbReference>
<evidence type="ECO:0000256" key="2">
    <source>
        <dbReference type="ARBA" id="ARBA00023015"/>
    </source>
</evidence>
<reference evidence="8" key="1">
    <citation type="submission" date="2021-02" db="EMBL/GenBank/DDBJ databases">
        <authorList>
            <person name="Nowell W R."/>
        </authorList>
    </citation>
    <scope>NUCLEOTIDE SEQUENCE</scope>
    <source>
        <strain evidence="8">Ploen Becks lab</strain>
    </source>
</reference>
<dbReference type="Gene3D" id="1.10.10.10">
    <property type="entry name" value="Winged helix-like DNA-binding domain superfamily/Winged helix DNA-binding domain"/>
    <property type="match status" value="1"/>
</dbReference>
<evidence type="ECO:0000256" key="1">
    <source>
        <dbReference type="ARBA" id="ARBA00004123"/>
    </source>
</evidence>
<dbReference type="GO" id="GO:0003700">
    <property type="term" value="F:DNA-binding transcription factor activity"/>
    <property type="evidence" value="ECO:0007669"/>
    <property type="project" value="InterPro"/>
</dbReference>
<comment type="subcellular location">
    <subcellularLocation>
        <location evidence="1 6">Nucleus</location>
    </subcellularLocation>
</comment>
<gene>
    <name evidence="8" type="ORF">OXX778_LOCUS762</name>
</gene>
<evidence type="ECO:0000256" key="6">
    <source>
        <dbReference type="PROSITE-ProRule" id="PRU00089"/>
    </source>
</evidence>
<keyword evidence="9" id="KW-1185">Reference proteome</keyword>
<feature type="DNA-binding region" description="Fork-head" evidence="6">
    <location>
        <begin position="184"/>
        <end position="267"/>
    </location>
</feature>
<evidence type="ECO:0000256" key="3">
    <source>
        <dbReference type="ARBA" id="ARBA00023125"/>
    </source>
</evidence>
<evidence type="ECO:0000256" key="4">
    <source>
        <dbReference type="ARBA" id="ARBA00023163"/>
    </source>
</evidence>
<dbReference type="SMART" id="SM00339">
    <property type="entry name" value="FH"/>
    <property type="match status" value="1"/>
</dbReference>
<evidence type="ECO:0000259" key="7">
    <source>
        <dbReference type="PROSITE" id="PS50039"/>
    </source>
</evidence>
<protein>
    <recommendedName>
        <fullName evidence="7">Fork-head domain-containing protein</fullName>
    </recommendedName>
</protein>
<evidence type="ECO:0000313" key="8">
    <source>
        <dbReference type="EMBL" id="CAF0709208.1"/>
    </source>
</evidence>
<keyword evidence="5 6" id="KW-0539">Nucleus</keyword>
<comment type="caution">
    <text evidence="8">The sequence shown here is derived from an EMBL/GenBank/DDBJ whole genome shotgun (WGS) entry which is preliminary data.</text>
</comment>
<keyword evidence="2" id="KW-0805">Transcription regulation</keyword>
<name>A0A813M7X5_9BILA</name>
<dbReference type="GO" id="GO:0005634">
    <property type="term" value="C:nucleus"/>
    <property type="evidence" value="ECO:0007669"/>
    <property type="project" value="UniProtKB-SubCell"/>
</dbReference>
<organism evidence="8 9">
    <name type="scientific">Brachionus calyciflorus</name>
    <dbReference type="NCBI Taxonomy" id="104777"/>
    <lineage>
        <taxon>Eukaryota</taxon>
        <taxon>Metazoa</taxon>
        <taxon>Spiralia</taxon>
        <taxon>Gnathifera</taxon>
        <taxon>Rotifera</taxon>
        <taxon>Eurotatoria</taxon>
        <taxon>Monogononta</taxon>
        <taxon>Pseudotrocha</taxon>
        <taxon>Ploima</taxon>
        <taxon>Brachionidae</taxon>
        <taxon>Brachionus</taxon>
    </lineage>
</organism>
<dbReference type="InterPro" id="IPR047119">
    <property type="entry name" value="FOXN2/3-like"/>
</dbReference>
<dbReference type="Pfam" id="PF00250">
    <property type="entry name" value="Forkhead"/>
    <property type="match status" value="1"/>
</dbReference>
<dbReference type="PRINTS" id="PR00053">
    <property type="entry name" value="FORKHEAD"/>
</dbReference>
<dbReference type="InterPro" id="IPR036388">
    <property type="entry name" value="WH-like_DNA-bd_sf"/>
</dbReference>
<dbReference type="GO" id="GO:0000987">
    <property type="term" value="F:cis-regulatory region sequence-specific DNA binding"/>
    <property type="evidence" value="ECO:0007669"/>
    <property type="project" value="TreeGrafter"/>
</dbReference>
<dbReference type="PROSITE" id="PS00658">
    <property type="entry name" value="FORK_HEAD_2"/>
    <property type="match status" value="1"/>
</dbReference>
<dbReference type="PROSITE" id="PS50039">
    <property type="entry name" value="FORK_HEAD_3"/>
    <property type="match status" value="1"/>
</dbReference>
<dbReference type="InterPro" id="IPR036390">
    <property type="entry name" value="WH_DNA-bd_sf"/>
</dbReference>
<evidence type="ECO:0000313" key="9">
    <source>
        <dbReference type="Proteomes" id="UP000663879"/>
    </source>
</evidence>